<evidence type="ECO:0000256" key="1">
    <source>
        <dbReference type="ARBA" id="ARBA00022448"/>
    </source>
</evidence>
<protein>
    <submittedName>
        <fullName evidence="11">GLOBIN domain-containing protein</fullName>
    </submittedName>
</protein>
<dbReference type="InterPro" id="IPR012292">
    <property type="entry name" value="Globin/Proto"/>
</dbReference>
<dbReference type="Pfam" id="PF00042">
    <property type="entry name" value="Globin"/>
    <property type="match status" value="3"/>
</dbReference>
<dbReference type="PANTHER" id="PTHR47217">
    <property type="entry name" value="GLOBIN-LIKE PROTEIN"/>
    <property type="match status" value="1"/>
</dbReference>
<dbReference type="CDD" id="cd01040">
    <property type="entry name" value="Mb-like"/>
    <property type="match status" value="2"/>
</dbReference>
<sequence>MQLLIVTLATIVAFATATSPEEVKKNAVAALESVPVGTTPDKIQNGKDFYKHFFTHHPETRKYFKGAESFTADDVQNTDRFVKQGANLLTGVHVLANTYDNVTSAFRSALITNEISHFQDMVFRAYVRDLMNRHTTKEIDPKQWKDFWTCFEDFLEGRGKPLTAEQKAAFEAIATKFNEEAQKHLASLGLPHLSQLGFFRMAPEDVRKNAVAALESVPVGTTPDKIQNGKDFYKYFFTKHPELRKYFKGAESFTADDVQNTDRFVKQGGNLLTGVHVLANTFDNDMVFRAYVRDLMNRHTSKEIDPKQWKDFFGCFEKFLEGRGKPLTADQKAALEAIGTKFNEEAQKHLATLGLPHA</sequence>
<evidence type="ECO:0000256" key="3">
    <source>
        <dbReference type="ARBA" id="ARBA00022621"/>
    </source>
</evidence>
<dbReference type="AlphaFoldDB" id="A0A0N4X8D4"/>
<evidence type="ECO:0000313" key="10">
    <source>
        <dbReference type="Proteomes" id="UP000268014"/>
    </source>
</evidence>
<dbReference type="OMA" id="FFRMAPE"/>
<feature type="signal peptide" evidence="7">
    <location>
        <begin position="1"/>
        <end position="17"/>
    </location>
</feature>
<evidence type="ECO:0000256" key="5">
    <source>
        <dbReference type="ARBA" id="ARBA00023004"/>
    </source>
</evidence>
<evidence type="ECO:0000313" key="9">
    <source>
        <dbReference type="EMBL" id="VDO84970.1"/>
    </source>
</evidence>
<dbReference type="GO" id="GO:0019825">
    <property type="term" value="F:oxygen binding"/>
    <property type="evidence" value="ECO:0007669"/>
    <property type="project" value="InterPro"/>
</dbReference>
<reference evidence="11" key="1">
    <citation type="submission" date="2017-02" db="UniProtKB">
        <authorList>
            <consortium name="WormBaseParasite"/>
        </authorList>
    </citation>
    <scope>IDENTIFICATION</scope>
</reference>
<dbReference type="PROSITE" id="PS01033">
    <property type="entry name" value="GLOBIN"/>
    <property type="match status" value="2"/>
</dbReference>
<keyword evidence="5" id="KW-0408">Iron</keyword>
<dbReference type="GO" id="GO:0046872">
    <property type="term" value="F:metal ion binding"/>
    <property type="evidence" value="ECO:0007669"/>
    <property type="project" value="UniProtKB-KW"/>
</dbReference>
<dbReference type="GO" id="GO:0020037">
    <property type="term" value="F:heme binding"/>
    <property type="evidence" value="ECO:0007669"/>
    <property type="project" value="InterPro"/>
</dbReference>
<gene>
    <name evidence="9" type="ORF">HPLM_LOCUS20618</name>
</gene>
<keyword evidence="4" id="KW-0479">Metal-binding</keyword>
<evidence type="ECO:0000256" key="2">
    <source>
        <dbReference type="ARBA" id="ARBA00022617"/>
    </source>
</evidence>
<dbReference type="OrthoDB" id="5779855at2759"/>
<evidence type="ECO:0000313" key="11">
    <source>
        <dbReference type="WBParaSite" id="HPLM_0002062601-mRNA-1"/>
    </source>
</evidence>
<organism evidence="11">
    <name type="scientific">Haemonchus placei</name>
    <name type="common">Barber's pole worm</name>
    <dbReference type="NCBI Taxonomy" id="6290"/>
    <lineage>
        <taxon>Eukaryota</taxon>
        <taxon>Metazoa</taxon>
        <taxon>Ecdysozoa</taxon>
        <taxon>Nematoda</taxon>
        <taxon>Chromadorea</taxon>
        <taxon>Rhabditida</taxon>
        <taxon>Rhabditina</taxon>
        <taxon>Rhabditomorpha</taxon>
        <taxon>Strongyloidea</taxon>
        <taxon>Trichostrongylidae</taxon>
        <taxon>Haemonchus</taxon>
    </lineage>
</organism>
<evidence type="ECO:0000256" key="7">
    <source>
        <dbReference type="SAM" id="SignalP"/>
    </source>
</evidence>
<name>A0A0N4X8D4_HAEPC</name>
<accession>A0A0N4X8D4</accession>
<keyword evidence="7" id="KW-0732">Signal</keyword>
<dbReference type="WBParaSite" id="HPLM_0002062601-mRNA-1">
    <property type="protein sequence ID" value="HPLM_0002062601-mRNA-1"/>
    <property type="gene ID" value="HPLM_0002062601"/>
</dbReference>
<keyword evidence="2 6" id="KW-0349">Heme</keyword>
<keyword evidence="1 6" id="KW-0813">Transport</keyword>
<reference evidence="9 10" key="2">
    <citation type="submission" date="2018-11" db="EMBL/GenBank/DDBJ databases">
        <authorList>
            <consortium name="Pathogen Informatics"/>
        </authorList>
    </citation>
    <scope>NUCLEOTIDE SEQUENCE [LARGE SCALE GENOMIC DNA]</scope>
    <source>
        <strain evidence="9 10">MHpl1</strain>
    </source>
</reference>
<feature type="chain" id="PRO_5043124455" evidence="7">
    <location>
        <begin position="18"/>
        <end position="358"/>
    </location>
</feature>
<dbReference type="Gene3D" id="1.10.490.10">
    <property type="entry name" value="Globins"/>
    <property type="match status" value="3"/>
</dbReference>
<evidence type="ECO:0000256" key="6">
    <source>
        <dbReference type="RuleBase" id="RU000356"/>
    </source>
</evidence>
<dbReference type="InterPro" id="IPR009050">
    <property type="entry name" value="Globin-like_sf"/>
</dbReference>
<comment type="similarity">
    <text evidence="6">Belongs to the globin family.</text>
</comment>
<dbReference type="Proteomes" id="UP000268014">
    <property type="component" value="Unassembled WGS sequence"/>
</dbReference>
<feature type="domain" description="Globin" evidence="8">
    <location>
        <begin position="27"/>
        <end position="186"/>
    </location>
</feature>
<proteinExistence type="inferred from homology"/>
<evidence type="ECO:0000256" key="4">
    <source>
        <dbReference type="ARBA" id="ARBA00022723"/>
    </source>
</evidence>
<dbReference type="SUPFAM" id="SSF46458">
    <property type="entry name" value="Globin-like"/>
    <property type="match status" value="2"/>
</dbReference>
<keyword evidence="3 6" id="KW-0561">Oxygen transport</keyword>
<dbReference type="InterPro" id="IPR000971">
    <property type="entry name" value="Globin"/>
</dbReference>
<dbReference type="GO" id="GO:0005344">
    <property type="term" value="F:oxygen carrier activity"/>
    <property type="evidence" value="ECO:0007669"/>
    <property type="project" value="UniProtKB-KW"/>
</dbReference>
<dbReference type="PANTHER" id="PTHR47217:SF1">
    <property type="entry name" value="GLOBIN-LIKE PROTEIN"/>
    <property type="match status" value="1"/>
</dbReference>
<keyword evidence="10" id="KW-1185">Reference proteome</keyword>
<feature type="domain" description="Globin" evidence="8">
    <location>
        <begin position="210"/>
        <end position="351"/>
    </location>
</feature>
<dbReference type="EMBL" id="UZAF01022404">
    <property type="protein sequence ID" value="VDO84970.1"/>
    <property type="molecule type" value="Genomic_DNA"/>
</dbReference>
<dbReference type="InterPro" id="IPR044399">
    <property type="entry name" value="Mb-like_M"/>
</dbReference>
<evidence type="ECO:0000259" key="8">
    <source>
        <dbReference type="PROSITE" id="PS01033"/>
    </source>
</evidence>